<organism evidence="1 2">
    <name type="scientific">Nocardia stercoris</name>
    <dbReference type="NCBI Taxonomy" id="2483361"/>
    <lineage>
        <taxon>Bacteria</taxon>
        <taxon>Bacillati</taxon>
        <taxon>Actinomycetota</taxon>
        <taxon>Actinomycetes</taxon>
        <taxon>Mycobacteriales</taxon>
        <taxon>Nocardiaceae</taxon>
        <taxon>Nocardia</taxon>
    </lineage>
</organism>
<accession>A0A3M2L5T0</accession>
<keyword evidence="2" id="KW-1185">Reference proteome</keyword>
<dbReference type="AlphaFoldDB" id="A0A3M2L5T0"/>
<sequence>MPFQEAIVAWTGAAREVLIETAHGYGHFVTVKELAGRVQEMSGVYTDAPVRTWVDAVLRKVARRDRAVGDPPLTALCVQENHTVTPSYRYVLELAALPVPEDLELHAAYARWQCYATYGTDVPAGIPPLTPKVAAARGRTVRTAEPVAEPVARPRLCPECFLELAANGNCGFCDPTR</sequence>
<evidence type="ECO:0000313" key="1">
    <source>
        <dbReference type="EMBL" id="RMI31903.1"/>
    </source>
</evidence>
<evidence type="ECO:0000313" key="2">
    <source>
        <dbReference type="Proteomes" id="UP000279275"/>
    </source>
</evidence>
<comment type="caution">
    <text evidence="1">The sequence shown here is derived from an EMBL/GenBank/DDBJ whole genome shotgun (WGS) entry which is preliminary data.</text>
</comment>
<proteinExistence type="predicted"/>
<name>A0A3M2L5T0_9NOCA</name>
<protein>
    <submittedName>
        <fullName evidence="1">Uncharacterized protein</fullName>
    </submittedName>
</protein>
<dbReference type="OrthoDB" id="5916883at2"/>
<dbReference type="EMBL" id="RFFH01000006">
    <property type="protein sequence ID" value="RMI31903.1"/>
    <property type="molecule type" value="Genomic_DNA"/>
</dbReference>
<dbReference type="Proteomes" id="UP000279275">
    <property type="component" value="Unassembled WGS sequence"/>
</dbReference>
<reference evidence="1 2" key="1">
    <citation type="submission" date="2018-10" db="EMBL/GenBank/DDBJ databases">
        <title>Isolation from cow dung.</title>
        <authorList>
            <person name="Ling L."/>
        </authorList>
    </citation>
    <scope>NUCLEOTIDE SEQUENCE [LARGE SCALE GENOMIC DNA]</scope>
    <source>
        <strain evidence="1 2">NEAU-LL90</strain>
    </source>
</reference>
<gene>
    <name evidence="1" type="ORF">EBN03_17190</name>
</gene>